<name>A0A3S8U6K1_9RHOB</name>
<evidence type="ECO:0000313" key="4">
    <source>
        <dbReference type="EMBL" id="AZL59185.1"/>
    </source>
</evidence>
<comment type="cofactor">
    <cofactor evidence="1">
        <name>pyridoxal 5'-phosphate</name>
        <dbReference type="ChEBI" id="CHEBI:597326"/>
    </cofactor>
</comment>
<dbReference type="InterPro" id="IPR004839">
    <property type="entry name" value="Aminotransferase_I/II_large"/>
</dbReference>
<dbReference type="InterPro" id="IPR015424">
    <property type="entry name" value="PyrdxlP-dep_Trfase"/>
</dbReference>
<feature type="domain" description="Aminotransferase class I/classII large" evidence="3">
    <location>
        <begin position="98"/>
        <end position="393"/>
    </location>
</feature>
<dbReference type="Gene3D" id="3.40.640.10">
    <property type="entry name" value="Type I PLP-dependent aspartate aminotransferase-like (Major domain)"/>
    <property type="match status" value="1"/>
</dbReference>
<dbReference type="PANTHER" id="PTHR13693">
    <property type="entry name" value="CLASS II AMINOTRANSFERASE/8-AMINO-7-OXONONANOATE SYNTHASE"/>
    <property type="match status" value="1"/>
</dbReference>
<dbReference type="Pfam" id="PF00155">
    <property type="entry name" value="Aminotran_1_2"/>
    <property type="match status" value="1"/>
</dbReference>
<proteinExistence type="predicted"/>
<dbReference type="RefSeq" id="WP_125325380.1">
    <property type="nucleotide sequence ID" value="NZ_CP034328.1"/>
</dbReference>
<dbReference type="GO" id="GO:0030170">
    <property type="term" value="F:pyridoxal phosphate binding"/>
    <property type="evidence" value="ECO:0007669"/>
    <property type="project" value="InterPro"/>
</dbReference>
<evidence type="ECO:0000313" key="5">
    <source>
        <dbReference type="Proteomes" id="UP000282002"/>
    </source>
</evidence>
<organism evidence="4 5">
    <name type="scientific">Tabrizicola piscis</name>
    <dbReference type="NCBI Taxonomy" id="2494374"/>
    <lineage>
        <taxon>Bacteria</taxon>
        <taxon>Pseudomonadati</taxon>
        <taxon>Pseudomonadota</taxon>
        <taxon>Alphaproteobacteria</taxon>
        <taxon>Rhodobacterales</taxon>
        <taxon>Paracoccaceae</taxon>
        <taxon>Tabrizicola</taxon>
    </lineage>
</organism>
<evidence type="ECO:0000256" key="2">
    <source>
        <dbReference type="ARBA" id="ARBA00022679"/>
    </source>
</evidence>
<dbReference type="InterPro" id="IPR015422">
    <property type="entry name" value="PyrdxlP-dep_Trfase_small"/>
</dbReference>
<dbReference type="InterPro" id="IPR050087">
    <property type="entry name" value="AON_synthase_class-II"/>
</dbReference>
<dbReference type="Gene3D" id="3.90.1150.10">
    <property type="entry name" value="Aspartate Aminotransferase, domain 1"/>
    <property type="match status" value="1"/>
</dbReference>
<keyword evidence="5" id="KW-1185">Reference proteome</keyword>
<keyword evidence="2 4" id="KW-0808">Transferase</keyword>
<evidence type="ECO:0000259" key="3">
    <source>
        <dbReference type="Pfam" id="PF00155"/>
    </source>
</evidence>
<dbReference type="KEGG" id="taw:EI545_10220"/>
<gene>
    <name evidence="4" type="ORF">EI545_10220</name>
</gene>
<sequence>MPGSVPASPVVIDLLTQSPHLHPRGDDRFRLVRPGQSANRPTPFDPGTHGNPCRTFAVQDYLALADHPGLRAATTAALSQHRLCPAGTATCLGLTVPVLALEDRTARFLHLSAAVVFPSGAEAIRATLRAILSPGDAVIVDAGAHPAMFETVLTAGARPHRSPPGSVEGVERRLLRLSRTRRAGRLWVAVPAISAHASVMADLADLAALCNRHGAGLIVDVAHDLGAMGQSGGGVMEIQGCLGRPSVVIGSFAKCFGAPGGFAAVQDPNLKARLRDQQGTTAALSPVLAATILAAFDIIDSPEGVRRRRRLHANSLRLRNHLMADGVRVMGQPSPLVPVRLPPGTALARTALLQSAGLAVTLLGPPTVALHAPRWRLQLSADHGPADIDGLADMVRDVVRW</sequence>
<dbReference type="InterPro" id="IPR015421">
    <property type="entry name" value="PyrdxlP-dep_Trfase_major"/>
</dbReference>
<protein>
    <submittedName>
        <fullName evidence="4">Aminotransferase class I/II-fold pyridoxal phosphate-dependent enzyme</fullName>
    </submittedName>
</protein>
<accession>A0A3S8U6K1</accession>
<evidence type="ECO:0000256" key="1">
    <source>
        <dbReference type="ARBA" id="ARBA00001933"/>
    </source>
</evidence>
<reference evidence="4 5" key="1">
    <citation type="submission" date="2018-12" db="EMBL/GenBank/DDBJ databases">
        <title>Complete genome sequencing of Tabrizicola sp. K13M18.</title>
        <authorList>
            <person name="Bae J.-W."/>
        </authorList>
    </citation>
    <scope>NUCLEOTIDE SEQUENCE [LARGE SCALE GENOMIC DNA]</scope>
    <source>
        <strain evidence="4 5">K13M18</strain>
    </source>
</reference>
<dbReference type="Proteomes" id="UP000282002">
    <property type="component" value="Chromosome"/>
</dbReference>
<keyword evidence="4" id="KW-0032">Aminotransferase</keyword>
<dbReference type="GO" id="GO:0008483">
    <property type="term" value="F:transaminase activity"/>
    <property type="evidence" value="ECO:0007669"/>
    <property type="project" value="UniProtKB-KW"/>
</dbReference>
<dbReference type="SUPFAM" id="SSF53383">
    <property type="entry name" value="PLP-dependent transferases"/>
    <property type="match status" value="1"/>
</dbReference>
<dbReference type="OrthoDB" id="9807157at2"/>
<dbReference type="AlphaFoldDB" id="A0A3S8U6K1"/>
<dbReference type="EMBL" id="CP034328">
    <property type="protein sequence ID" value="AZL59185.1"/>
    <property type="molecule type" value="Genomic_DNA"/>
</dbReference>